<reference evidence="1 2" key="1">
    <citation type="submission" date="2020-09" db="EMBL/GenBank/DDBJ databases">
        <title>De no assembly of potato wild relative species, Solanum commersonii.</title>
        <authorList>
            <person name="Cho K."/>
        </authorList>
    </citation>
    <scope>NUCLEOTIDE SEQUENCE [LARGE SCALE GENOMIC DNA]</scope>
    <source>
        <strain evidence="1">LZ3.2</strain>
        <tissue evidence="1">Leaf</tissue>
    </source>
</reference>
<gene>
    <name evidence="1" type="ORF">H5410_027401</name>
</gene>
<keyword evidence="2" id="KW-1185">Reference proteome</keyword>
<evidence type="ECO:0008006" key="3">
    <source>
        <dbReference type="Google" id="ProtNLM"/>
    </source>
</evidence>
<dbReference type="AlphaFoldDB" id="A0A9J5Z162"/>
<dbReference type="OrthoDB" id="1291746at2759"/>
<sequence length="219" mass="25583">VMALECFSWITQLLCHRYDYDEELSFLRRLPDRLLIEILSRLPADCLVGVSKTLISSRNFSTLHLKRARPLLSLHYDHFGVLLFTVEYSPRTYAIFNPITQEKVIVQHKFDPGKFCAFYYCSLTRQLKLIYARGKDYRFQYSIYSVRAQTWKRKINCPTPNLLPNVSPAIVNGAVHLLVARDLEKLDIPPCIKGTMVLNMDKEEFSNMPHGKYIKRCLF</sequence>
<organism evidence="1 2">
    <name type="scientific">Solanum commersonii</name>
    <name type="common">Commerson's wild potato</name>
    <name type="synonym">Commerson's nightshade</name>
    <dbReference type="NCBI Taxonomy" id="4109"/>
    <lineage>
        <taxon>Eukaryota</taxon>
        <taxon>Viridiplantae</taxon>
        <taxon>Streptophyta</taxon>
        <taxon>Embryophyta</taxon>
        <taxon>Tracheophyta</taxon>
        <taxon>Spermatophyta</taxon>
        <taxon>Magnoliopsida</taxon>
        <taxon>eudicotyledons</taxon>
        <taxon>Gunneridae</taxon>
        <taxon>Pentapetalae</taxon>
        <taxon>asterids</taxon>
        <taxon>lamiids</taxon>
        <taxon>Solanales</taxon>
        <taxon>Solanaceae</taxon>
        <taxon>Solanoideae</taxon>
        <taxon>Solaneae</taxon>
        <taxon>Solanum</taxon>
    </lineage>
</organism>
<name>A0A9J5Z162_SOLCO</name>
<dbReference type="EMBL" id="JACXVP010000005">
    <property type="protein sequence ID" value="KAG5605909.1"/>
    <property type="molecule type" value="Genomic_DNA"/>
</dbReference>
<dbReference type="InterPro" id="IPR036047">
    <property type="entry name" value="F-box-like_dom_sf"/>
</dbReference>
<dbReference type="Proteomes" id="UP000824120">
    <property type="component" value="Chromosome 5"/>
</dbReference>
<feature type="non-terminal residue" evidence="1">
    <location>
        <position position="219"/>
    </location>
</feature>
<comment type="caution">
    <text evidence="1">The sequence shown here is derived from an EMBL/GenBank/DDBJ whole genome shotgun (WGS) entry which is preliminary data.</text>
</comment>
<evidence type="ECO:0000313" key="2">
    <source>
        <dbReference type="Proteomes" id="UP000824120"/>
    </source>
</evidence>
<dbReference type="InterPro" id="IPR050796">
    <property type="entry name" value="SCF_F-box_component"/>
</dbReference>
<evidence type="ECO:0000313" key="1">
    <source>
        <dbReference type="EMBL" id="KAG5605909.1"/>
    </source>
</evidence>
<dbReference type="SUPFAM" id="SSF81383">
    <property type="entry name" value="F-box domain"/>
    <property type="match status" value="1"/>
</dbReference>
<dbReference type="PANTHER" id="PTHR31672">
    <property type="entry name" value="BNACNNG10540D PROTEIN"/>
    <property type="match status" value="1"/>
</dbReference>
<protein>
    <recommendedName>
        <fullName evidence="3">F-box domain-containing protein</fullName>
    </recommendedName>
</protein>
<proteinExistence type="predicted"/>
<accession>A0A9J5Z162</accession>